<evidence type="ECO:0000256" key="2">
    <source>
        <dbReference type="ARBA" id="ARBA00022692"/>
    </source>
</evidence>
<dbReference type="EMBL" id="WOYG01000001">
    <property type="protein sequence ID" value="NLV09579.1"/>
    <property type="molecule type" value="Genomic_DNA"/>
</dbReference>
<evidence type="ECO:0000256" key="4">
    <source>
        <dbReference type="ARBA" id="ARBA00023136"/>
    </source>
</evidence>
<evidence type="ECO:0000313" key="6">
    <source>
        <dbReference type="EMBL" id="NLV09579.1"/>
    </source>
</evidence>
<dbReference type="GO" id="GO:0004671">
    <property type="term" value="F:protein C-terminal S-isoprenylcysteine carboxyl O-methyltransferase activity"/>
    <property type="evidence" value="ECO:0007669"/>
    <property type="project" value="InterPro"/>
</dbReference>
<dbReference type="Pfam" id="PF04140">
    <property type="entry name" value="ICMT"/>
    <property type="match status" value="1"/>
</dbReference>
<feature type="transmembrane region" description="Helical" evidence="5">
    <location>
        <begin position="133"/>
        <end position="160"/>
    </location>
</feature>
<dbReference type="AlphaFoldDB" id="A0A847U994"/>
<dbReference type="InterPro" id="IPR007269">
    <property type="entry name" value="ICMT_MeTrfase"/>
</dbReference>
<dbReference type="PANTHER" id="PTHR43847">
    <property type="entry name" value="BLL3993 PROTEIN"/>
    <property type="match status" value="1"/>
</dbReference>
<evidence type="ECO:0000256" key="1">
    <source>
        <dbReference type="ARBA" id="ARBA00004141"/>
    </source>
</evidence>
<evidence type="ECO:0000256" key="3">
    <source>
        <dbReference type="ARBA" id="ARBA00022989"/>
    </source>
</evidence>
<protein>
    <submittedName>
        <fullName evidence="6">DUF1295 domain-containing protein</fullName>
    </submittedName>
</protein>
<proteinExistence type="predicted"/>
<name>A0A847U994_9EURY</name>
<sequence length="194" mass="21130">MTRPLFVQSPYLRVLFGTACLLALREAVARWLWDADTDIPVERGSFGVLWTATTVGTALAVGVPFTGVGSLGAPVLAFWLGIATMLAGFGLRLVAMLALGEQFSHRVAVKDDHTVVEWGPYRWVRHPSYTGAVVTYLGIGLVTGNAVSLLAALGGALVGFGHRITVEERALREQLDDYENYVERTPYRLLPGVW</sequence>
<feature type="transmembrane region" description="Helical" evidence="5">
    <location>
        <begin position="45"/>
        <end position="65"/>
    </location>
</feature>
<organism evidence="6 7">
    <name type="scientific">Halomicrobium mukohataei</name>
    <dbReference type="NCBI Taxonomy" id="57705"/>
    <lineage>
        <taxon>Archaea</taxon>
        <taxon>Methanobacteriati</taxon>
        <taxon>Methanobacteriota</taxon>
        <taxon>Stenosarchaea group</taxon>
        <taxon>Halobacteria</taxon>
        <taxon>Halobacteriales</taxon>
        <taxon>Haloarculaceae</taxon>
        <taxon>Halomicrobium</taxon>
    </lineage>
</organism>
<dbReference type="OrthoDB" id="148346at2157"/>
<keyword evidence="3 5" id="KW-1133">Transmembrane helix</keyword>
<accession>A0A847U994</accession>
<evidence type="ECO:0000256" key="5">
    <source>
        <dbReference type="SAM" id="Phobius"/>
    </source>
</evidence>
<dbReference type="InterPro" id="IPR052527">
    <property type="entry name" value="Metal_cation-efflux_comp"/>
</dbReference>
<dbReference type="GO" id="GO:0016020">
    <property type="term" value="C:membrane"/>
    <property type="evidence" value="ECO:0007669"/>
    <property type="project" value="UniProtKB-SubCell"/>
</dbReference>
<feature type="transmembrane region" description="Helical" evidence="5">
    <location>
        <begin position="77"/>
        <end position="99"/>
    </location>
</feature>
<comment type="caution">
    <text evidence="6">The sequence shown here is derived from an EMBL/GenBank/DDBJ whole genome shotgun (WGS) entry which is preliminary data.</text>
</comment>
<keyword evidence="4 5" id="KW-0472">Membrane</keyword>
<dbReference type="Gene3D" id="1.20.120.1630">
    <property type="match status" value="1"/>
</dbReference>
<gene>
    <name evidence="6" type="ORF">GOC74_06515</name>
</gene>
<keyword evidence="2 5" id="KW-0812">Transmembrane</keyword>
<evidence type="ECO:0000313" key="7">
    <source>
        <dbReference type="Proteomes" id="UP000608662"/>
    </source>
</evidence>
<dbReference type="Proteomes" id="UP000608662">
    <property type="component" value="Unassembled WGS sequence"/>
</dbReference>
<dbReference type="PANTHER" id="PTHR43847:SF1">
    <property type="entry name" value="BLL3993 PROTEIN"/>
    <property type="match status" value="1"/>
</dbReference>
<dbReference type="RefSeq" id="WP_170093410.1">
    <property type="nucleotide sequence ID" value="NZ_WOYG01000001.1"/>
</dbReference>
<comment type="subcellular location">
    <subcellularLocation>
        <location evidence="1">Membrane</location>
        <topology evidence="1">Multi-pass membrane protein</topology>
    </subcellularLocation>
</comment>
<reference evidence="6" key="1">
    <citation type="submission" date="2019-12" db="EMBL/GenBank/DDBJ databases">
        <title>Whole-genome sequence of Halomicrobium mukohataei pws1.</title>
        <authorList>
            <person name="Verma D.K."/>
            <person name="Gopal K."/>
            <person name="Prasad E.S."/>
        </authorList>
    </citation>
    <scope>NUCLEOTIDE SEQUENCE</scope>
    <source>
        <strain evidence="6">Pws1</strain>
    </source>
</reference>